<keyword evidence="3" id="KW-1185">Reference proteome</keyword>
<dbReference type="AlphaFoldDB" id="A0A4Z0ZPS7"/>
<sequence>MIDKTGRKQTKWIRPGEVNTPIEKKREEAKQQRRRQVSLPNHSDEDKAKIEKMISKHKEFENRAREQRRVYGSGPMLPKPGLIMRVYARGKVNVGGMLAEIKKVAEDGKTIFAELTSGKVYSFPIDQLQFAKSKLPYDHLRRDK</sequence>
<dbReference type="EMBL" id="RQGH01000035">
    <property type="protein sequence ID" value="TGL58644.1"/>
    <property type="molecule type" value="Genomic_DNA"/>
</dbReference>
<name>A0A4Z0ZPS7_9LEPT</name>
<gene>
    <name evidence="2" type="ORF">EHQ62_17225</name>
</gene>
<evidence type="ECO:0000313" key="3">
    <source>
        <dbReference type="Proteomes" id="UP000297567"/>
    </source>
</evidence>
<accession>A0A4Z0ZPS7</accession>
<reference evidence="2" key="1">
    <citation type="journal article" date="2019" name="PLoS Negl. Trop. Dis.">
        <title>Revisiting the worldwide diversity of Leptospira species in the environment.</title>
        <authorList>
            <person name="Vincent A.T."/>
            <person name="Schiettekatte O."/>
            <person name="Bourhy P."/>
            <person name="Veyrier F.J."/>
            <person name="Picardeau M."/>
        </authorList>
    </citation>
    <scope>NUCLEOTIDE SEQUENCE [LARGE SCALE GENOMIC DNA]</scope>
    <source>
        <strain evidence="2">201702451</strain>
    </source>
</reference>
<feature type="region of interest" description="Disordered" evidence="1">
    <location>
        <begin position="1"/>
        <end position="48"/>
    </location>
</feature>
<proteinExistence type="predicted"/>
<organism evidence="2 3">
    <name type="scientific">Leptospira jelokensis</name>
    <dbReference type="NCBI Taxonomy" id="2484931"/>
    <lineage>
        <taxon>Bacteria</taxon>
        <taxon>Pseudomonadati</taxon>
        <taxon>Spirochaetota</taxon>
        <taxon>Spirochaetia</taxon>
        <taxon>Leptospirales</taxon>
        <taxon>Leptospiraceae</taxon>
        <taxon>Leptospira</taxon>
    </lineage>
</organism>
<evidence type="ECO:0000256" key="1">
    <source>
        <dbReference type="SAM" id="MobiDB-lite"/>
    </source>
</evidence>
<comment type="caution">
    <text evidence="2">The sequence shown here is derived from an EMBL/GenBank/DDBJ whole genome shotgun (WGS) entry which is preliminary data.</text>
</comment>
<feature type="compositionally biased region" description="Basic and acidic residues" evidence="1">
    <location>
        <begin position="22"/>
        <end position="31"/>
    </location>
</feature>
<dbReference type="Proteomes" id="UP000297567">
    <property type="component" value="Unassembled WGS sequence"/>
</dbReference>
<protein>
    <submittedName>
        <fullName evidence="2">Uncharacterized protein</fullName>
    </submittedName>
</protein>
<evidence type="ECO:0000313" key="2">
    <source>
        <dbReference type="EMBL" id="TGL58644.1"/>
    </source>
</evidence>